<keyword evidence="1" id="KW-1133">Transmembrane helix</keyword>
<dbReference type="RefSeq" id="WP_092607317.1">
    <property type="nucleotide sequence ID" value="NZ_FMYF01000003.1"/>
</dbReference>
<name>A0A1G6GFY1_9ACTN</name>
<gene>
    <name evidence="3" type="ORF">GA0111570_10350</name>
</gene>
<dbReference type="AlphaFoldDB" id="A0A1G6GFY1"/>
<keyword evidence="1" id="KW-0812">Transmembrane</keyword>
<protein>
    <submittedName>
        <fullName evidence="3">Uncharacterized protein</fullName>
    </submittedName>
</protein>
<evidence type="ECO:0000313" key="4">
    <source>
        <dbReference type="Proteomes" id="UP000199086"/>
    </source>
</evidence>
<keyword evidence="2" id="KW-0732">Signal</keyword>
<evidence type="ECO:0000313" key="3">
    <source>
        <dbReference type="EMBL" id="SDB80733.1"/>
    </source>
</evidence>
<evidence type="ECO:0000256" key="2">
    <source>
        <dbReference type="SAM" id="SignalP"/>
    </source>
</evidence>
<feature type="signal peptide" evidence="2">
    <location>
        <begin position="1"/>
        <end position="34"/>
    </location>
</feature>
<proteinExistence type="predicted"/>
<reference evidence="3 4" key="1">
    <citation type="submission" date="2016-06" db="EMBL/GenBank/DDBJ databases">
        <authorList>
            <person name="Olsen C.W."/>
            <person name="Carey S."/>
            <person name="Hinshaw L."/>
            <person name="Karasin A.I."/>
        </authorList>
    </citation>
    <scope>NUCLEOTIDE SEQUENCE [LARGE SCALE GENOMIC DNA]</scope>
    <source>
        <strain evidence="3 4">LZ-22</strain>
    </source>
</reference>
<dbReference type="Proteomes" id="UP000199086">
    <property type="component" value="Unassembled WGS sequence"/>
</dbReference>
<feature type="chain" id="PRO_5011689226" evidence="2">
    <location>
        <begin position="35"/>
        <end position="192"/>
    </location>
</feature>
<keyword evidence="1" id="KW-0472">Membrane</keyword>
<dbReference type="EMBL" id="FMYF01000003">
    <property type="protein sequence ID" value="SDB80733.1"/>
    <property type="molecule type" value="Genomic_DNA"/>
</dbReference>
<sequence length="192" mass="19362">MTHATFPPRPVRALAVAGAIGLAASPLVAATAYAAPGTIKVVQSGSSDQGNADNPQITGCSFDLRITGADKGTHNVTFEPRPPSADIPGVQGAAQVAISKDKGDATSSYTFIAIEPFEVPADGFHVKANVTSDGDQNVRSTTFRIKDCNPTAVPEKVNSGLSGGRGGVVALGLGGAAIVTLAALGLRARPQS</sequence>
<accession>A0A1G6GFY1</accession>
<evidence type="ECO:0000256" key="1">
    <source>
        <dbReference type="SAM" id="Phobius"/>
    </source>
</evidence>
<organism evidence="3 4">
    <name type="scientific">Raineyella antarctica</name>
    <dbReference type="NCBI Taxonomy" id="1577474"/>
    <lineage>
        <taxon>Bacteria</taxon>
        <taxon>Bacillati</taxon>
        <taxon>Actinomycetota</taxon>
        <taxon>Actinomycetes</taxon>
        <taxon>Propionibacteriales</taxon>
        <taxon>Propionibacteriaceae</taxon>
        <taxon>Raineyella</taxon>
    </lineage>
</organism>
<keyword evidence="4" id="KW-1185">Reference proteome</keyword>
<feature type="transmembrane region" description="Helical" evidence="1">
    <location>
        <begin position="166"/>
        <end position="186"/>
    </location>
</feature>